<dbReference type="Proteomes" id="UP000431401">
    <property type="component" value="Unassembled WGS sequence"/>
</dbReference>
<keyword evidence="5" id="KW-1185">Reference proteome</keyword>
<dbReference type="SUPFAM" id="SSF51735">
    <property type="entry name" value="NAD(P)-binding Rossmann-fold domains"/>
    <property type="match status" value="1"/>
</dbReference>
<reference evidence="4 5" key="1">
    <citation type="submission" date="2019-10" db="EMBL/GenBank/DDBJ databases">
        <title>Nocardia macrotermitis sp. nov. and Nocardia aurantia sp. nov., isolated from the gut of fungus growing-termite Macrotermes natalensis.</title>
        <authorList>
            <person name="Benndorf R."/>
            <person name="Schwitalla J."/>
            <person name="Martin K."/>
            <person name="De Beer W."/>
            <person name="Kaster A.-K."/>
            <person name="Vollmers J."/>
            <person name="Poulsen M."/>
            <person name="Beemelmanns C."/>
        </authorList>
    </citation>
    <scope>NUCLEOTIDE SEQUENCE [LARGE SCALE GENOMIC DNA]</scope>
    <source>
        <strain evidence="4 5">RB56</strain>
    </source>
</reference>
<evidence type="ECO:0000259" key="3">
    <source>
        <dbReference type="Pfam" id="PF01113"/>
    </source>
</evidence>
<evidence type="ECO:0000313" key="4">
    <source>
        <dbReference type="EMBL" id="MQY27768.1"/>
    </source>
</evidence>
<proteinExistence type="predicted"/>
<name>A0A7K0DQA4_9NOCA</name>
<evidence type="ECO:0000313" key="5">
    <source>
        <dbReference type="Proteomes" id="UP000431401"/>
    </source>
</evidence>
<protein>
    <submittedName>
        <fullName evidence="4">2,4-diaminopentanoate dehydrogenase</fullName>
        <ecNumber evidence="4">1.4.1.26</ecNumber>
    </submittedName>
</protein>
<dbReference type="InterPro" id="IPR036291">
    <property type="entry name" value="NAD(P)-bd_dom_sf"/>
</dbReference>
<feature type="domain" description="Dihydrodipicolinate reductase N-terminal" evidence="3">
    <location>
        <begin position="9"/>
        <end position="73"/>
    </location>
</feature>
<gene>
    <name evidence="4" type="primary">ord_4</name>
    <name evidence="4" type="ORF">NRB56_33510</name>
</gene>
<dbReference type="AlphaFoldDB" id="A0A7K0DQA4"/>
<keyword evidence="1" id="KW-0521">NADP</keyword>
<dbReference type="Pfam" id="PF01113">
    <property type="entry name" value="DapB_N"/>
    <property type="match status" value="1"/>
</dbReference>
<evidence type="ECO:0000256" key="1">
    <source>
        <dbReference type="ARBA" id="ARBA00022857"/>
    </source>
</evidence>
<dbReference type="GO" id="GO:0009089">
    <property type="term" value="P:lysine biosynthetic process via diaminopimelate"/>
    <property type="evidence" value="ECO:0007669"/>
    <property type="project" value="InterPro"/>
</dbReference>
<accession>A0A7K0DQA4</accession>
<dbReference type="OrthoDB" id="4759936at2"/>
<organism evidence="4 5">
    <name type="scientific">Nocardia aurantia</name>
    <dbReference type="NCBI Taxonomy" id="2585199"/>
    <lineage>
        <taxon>Bacteria</taxon>
        <taxon>Bacillati</taxon>
        <taxon>Actinomycetota</taxon>
        <taxon>Actinomycetes</taxon>
        <taxon>Mycobacteriales</taxon>
        <taxon>Nocardiaceae</taxon>
        <taxon>Nocardia</taxon>
    </lineage>
</organism>
<dbReference type="EC" id="1.4.1.26" evidence="4"/>
<dbReference type="CDD" id="cd24146">
    <property type="entry name" value="nat-AmDH_N_like"/>
    <property type="match status" value="1"/>
</dbReference>
<sequence>MVWRVVQWATGSVGRAAIECVRRHPELELVGCWVHSRDKHGRDVGELIGTDPLGVVATSSAEEILALPADAVVYAPLLPNPKEVAALLRSGKNVVTPVGWFYPAAGEADSLRQACAEGGTTLHGTGIDPGGVTEIFPLMMTAMSSAVTFVRGEEFSDIRTYDSPDVVRQIMLFGATPAEAAAGPMLSLLDNGFRQSVRMILDTLGIAADRAEIRGIHDCAVATAPIDSPIGVIEPGRVAAQRFHWEATVGADTVVRIGVNWLMGEENLDPAWTFGPQGPRFEMQVEGDPGNHVVIHGWHPATVGAGLTRNAGIVATAAHLVNSIPYVCAAPPGIRTAVDLPLIAGRAHPRLLGPPVQ</sequence>
<dbReference type="RefSeq" id="WP_153343216.1">
    <property type="nucleotide sequence ID" value="NZ_WEGI01000007.1"/>
</dbReference>
<dbReference type="EMBL" id="WEGI01000007">
    <property type="protein sequence ID" value="MQY27768.1"/>
    <property type="molecule type" value="Genomic_DNA"/>
</dbReference>
<dbReference type="Gene3D" id="3.40.50.720">
    <property type="entry name" value="NAD(P)-binding Rossmann-like Domain"/>
    <property type="match status" value="1"/>
</dbReference>
<dbReference type="InterPro" id="IPR000846">
    <property type="entry name" value="DapB_N"/>
</dbReference>
<keyword evidence="2 4" id="KW-0560">Oxidoreductase</keyword>
<dbReference type="GO" id="GO:0008839">
    <property type="term" value="F:4-hydroxy-tetrahydrodipicolinate reductase"/>
    <property type="evidence" value="ECO:0007669"/>
    <property type="project" value="InterPro"/>
</dbReference>
<evidence type="ECO:0000256" key="2">
    <source>
        <dbReference type="ARBA" id="ARBA00023002"/>
    </source>
</evidence>
<comment type="caution">
    <text evidence="4">The sequence shown here is derived from an EMBL/GenBank/DDBJ whole genome shotgun (WGS) entry which is preliminary data.</text>
</comment>